<evidence type="ECO:0000313" key="9">
    <source>
        <dbReference type="EnsemblMetazoa" id="Aqu2.1.29884_001"/>
    </source>
</evidence>
<dbReference type="Gene3D" id="2.60.210.10">
    <property type="entry name" value="Apoptosis, Tumor Necrosis Factor Receptor Associated Protein 2, Chain A"/>
    <property type="match status" value="1"/>
</dbReference>
<keyword evidence="3 5" id="KW-0479">Metal-binding</keyword>
<dbReference type="KEGG" id="aqu:105312983"/>
<comment type="subcellular location">
    <subcellularLocation>
        <location evidence="1">Cytoplasm</location>
    </subcellularLocation>
</comment>
<dbReference type="PANTHER" id="PTHR10131">
    <property type="entry name" value="TNF RECEPTOR ASSOCIATED FACTOR"/>
    <property type="match status" value="1"/>
</dbReference>
<keyword evidence="10" id="KW-1185">Reference proteome</keyword>
<dbReference type="AlphaFoldDB" id="A0A1X7UQU4"/>
<dbReference type="Pfam" id="PF21355">
    <property type="entry name" value="TRAF-mep_MATH"/>
    <property type="match status" value="1"/>
</dbReference>
<dbReference type="eggNOG" id="KOG0297">
    <property type="taxonomic scope" value="Eukaryota"/>
</dbReference>
<protein>
    <recommendedName>
        <fullName evidence="11">RING-type domain-containing protein</fullName>
    </recommendedName>
</protein>
<dbReference type="EnsemblMetazoa" id="XM_011406060.2">
    <property type="protein sequence ID" value="XP_011404362.1"/>
    <property type="gene ID" value="LOC105312983"/>
</dbReference>
<dbReference type="InterPro" id="IPR008974">
    <property type="entry name" value="TRAF-like"/>
</dbReference>
<dbReference type="OrthoDB" id="6105938at2759"/>
<evidence type="ECO:0000256" key="5">
    <source>
        <dbReference type="PROSITE-ProRule" id="PRU00175"/>
    </source>
</evidence>
<proteinExistence type="predicted"/>
<keyword evidence="4" id="KW-0862">Zinc</keyword>
<evidence type="ECO:0008006" key="11">
    <source>
        <dbReference type="Google" id="ProtNLM"/>
    </source>
</evidence>
<dbReference type="InterPro" id="IPR013083">
    <property type="entry name" value="Znf_RING/FYVE/PHD"/>
</dbReference>
<dbReference type="EnsemblMetazoa" id="Aqu2.1.29884_001">
    <property type="protein sequence ID" value="Aqu2.1.29884_001"/>
    <property type="gene ID" value="Aqu2.1.29884"/>
</dbReference>
<feature type="domain" description="MATH" evidence="8">
    <location>
        <begin position="456"/>
        <end position="605"/>
    </location>
</feature>
<evidence type="ECO:0000256" key="6">
    <source>
        <dbReference type="SAM" id="Coils"/>
    </source>
</evidence>
<keyword evidence="2" id="KW-0963">Cytoplasm</keyword>
<dbReference type="Gene3D" id="3.30.40.10">
    <property type="entry name" value="Zinc/RING finger domain, C3HC4 (zinc finger)"/>
    <property type="match status" value="1"/>
</dbReference>
<sequence length="634" mass="72580">MAEGGGDEPACQPLPEAGGYDYPYVEEPPENLNCPICFLPCREPHIIECCGAKFCQSCIEREHFAGKPCPLCRVKKFKMLIDQDHKRKILSLKVYCTQREGGCQWIGELRHIENHLDKDCQYVLEACCWDCGRKYARKDVGFHEQDECVNRPRELVLLKKVEALEKQCEAQRKSLEEKDRIIKELKEKMDEDRKEMETKMANVSQQLETKMDKITKELEAKMADGTRELKTAMADTAKEWEAKTANITKELGEKVETKMANNAEGLEAKLANNMKELEKKFAANAEKIEENDNKAIQNNREMEEKFRTEIAAVKEEGKGLQKVVEEVEKKLIKANEETNRETTRQLNVRIEELKQEVEKKLKAELKQLENNKIKPLEEKMTKMDKEVTAAVKTAGDSNVQVQTVQDRMKRNDKTQKETSDRISIIDRQFEAMRKMSSGFKIPEWQRPLPLTSFSNIPPCQFTMMNFTYHKKQGKAWYSPPFYSEPGGYKFCLRIDPNGMLEGKESHLSVWVYVMRGRFDESLKWPFTGKVTVQLLNWKADKGHIQNIVSFDDAAGDKVRARVTSGKYAATGRGSSKFVPHSMLRLNVGKNTEFIVDDCMCFKISKVDVKDISGGYSHTASLSSSDSFSTSTIVS</sequence>
<dbReference type="SUPFAM" id="SSF57850">
    <property type="entry name" value="RING/U-box"/>
    <property type="match status" value="1"/>
</dbReference>
<dbReference type="GO" id="GO:0008270">
    <property type="term" value="F:zinc ion binding"/>
    <property type="evidence" value="ECO:0007669"/>
    <property type="project" value="UniProtKB-KW"/>
</dbReference>
<evidence type="ECO:0000259" key="7">
    <source>
        <dbReference type="PROSITE" id="PS50089"/>
    </source>
</evidence>
<dbReference type="InterPro" id="IPR001841">
    <property type="entry name" value="Znf_RING"/>
</dbReference>
<accession>A0A1X7UQU4</accession>
<dbReference type="PROSITE" id="PS50089">
    <property type="entry name" value="ZF_RING_2"/>
    <property type="match status" value="1"/>
</dbReference>
<keyword evidence="3 5" id="KW-0863">Zinc-finger</keyword>
<dbReference type="InParanoid" id="A0A1X7UQU4"/>
<dbReference type="InterPro" id="IPR002083">
    <property type="entry name" value="MATH/TRAF_dom"/>
</dbReference>
<evidence type="ECO:0000256" key="1">
    <source>
        <dbReference type="ARBA" id="ARBA00004496"/>
    </source>
</evidence>
<reference evidence="10" key="1">
    <citation type="journal article" date="2010" name="Nature">
        <title>The Amphimedon queenslandica genome and the evolution of animal complexity.</title>
        <authorList>
            <person name="Srivastava M."/>
            <person name="Simakov O."/>
            <person name="Chapman J."/>
            <person name="Fahey B."/>
            <person name="Gauthier M.E."/>
            <person name="Mitros T."/>
            <person name="Richards G.S."/>
            <person name="Conaco C."/>
            <person name="Dacre M."/>
            <person name="Hellsten U."/>
            <person name="Larroux C."/>
            <person name="Putnam N.H."/>
            <person name="Stanke M."/>
            <person name="Adamska M."/>
            <person name="Darling A."/>
            <person name="Degnan S.M."/>
            <person name="Oakley T.H."/>
            <person name="Plachetzki D.C."/>
            <person name="Zhai Y."/>
            <person name="Adamski M."/>
            <person name="Calcino A."/>
            <person name="Cummins S.F."/>
            <person name="Goodstein D.M."/>
            <person name="Harris C."/>
            <person name="Jackson D.J."/>
            <person name="Leys S.P."/>
            <person name="Shu S."/>
            <person name="Woodcroft B.J."/>
            <person name="Vervoort M."/>
            <person name="Kosik K.S."/>
            <person name="Manning G."/>
            <person name="Degnan B.M."/>
            <person name="Rokhsar D.S."/>
        </authorList>
    </citation>
    <scope>NUCLEOTIDE SEQUENCE [LARGE SCALE GENOMIC DNA]</scope>
</reference>
<keyword evidence="6" id="KW-0175">Coiled coil</keyword>
<organism evidence="9">
    <name type="scientific">Amphimedon queenslandica</name>
    <name type="common">Sponge</name>
    <dbReference type="NCBI Taxonomy" id="400682"/>
    <lineage>
        <taxon>Eukaryota</taxon>
        <taxon>Metazoa</taxon>
        <taxon>Porifera</taxon>
        <taxon>Demospongiae</taxon>
        <taxon>Heteroscleromorpha</taxon>
        <taxon>Haplosclerida</taxon>
        <taxon>Niphatidae</taxon>
        <taxon>Amphimedon</taxon>
    </lineage>
</organism>
<evidence type="ECO:0000259" key="8">
    <source>
        <dbReference type="PROSITE" id="PS50144"/>
    </source>
</evidence>
<dbReference type="PROSITE" id="PS50144">
    <property type="entry name" value="MATH"/>
    <property type="match status" value="1"/>
</dbReference>
<evidence type="ECO:0000256" key="3">
    <source>
        <dbReference type="ARBA" id="ARBA00022771"/>
    </source>
</evidence>
<dbReference type="SUPFAM" id="SSF58113">
    <property type="entry name" value="Apolipoprotein A-I"/>
    <property type="match status" value="1"/>
</dbReference>
<name>A0A1X7UQU4_AMPQE</name>
<evidence type="ECO:0000256" key="4">
    <source>
        <dbReference type="ARBA" id="ARBA00022833"/>
    </source>
</evidence>
<dbReference type="InterPro" id="IPR049342">
    <property type="entry name" value="TRAF1-6_MATH_dom"/>
</dbReference>
<dbReference type="Proteomes" id="UP000007879">
    <property type="component" value="Unassembled WGS sequence"/>
</dbReference>
<feature type="coiled-coil region" evidence="6">
    <location>
        <begin position="260"/>
        <end position="374"/>
    </location>
</feature>
<dbReference type="OMA" id="NTEATTH"/>
<dbReference type="STRING" id="400682.A0A1X7UQU4"/>
<evidence type="ECO:0000256" key="2">
    <source>
        <dbReference type="ARBA" id="ARBA00022490"/>
    </source>
</evidence>
<dbReference type="GO" id="GO:0005737">
    <property type="term" value="C:cytoplasm"/>
    <property type="evidence" value="ECO:0007669"/>
    <property type="project" value="UniProtKB-SubCell"/>
</dbReference>
<feature type="domain" description="RING-type" evidence="7">
    <location>
        <begin position="34"/>
        <end position="73"/>
    </location>
</feature>
<gene>
    <name evidence="9" type="primary">105312983</name>
</gene>
<reference evidence="9" key="2">
    <citation type="submission" date="2017-05" db="UniProtKB">
        <authorList>
            <consortium name="EnsemblMetazoa"/>
        </authorList>
    </citation>
    <scope>IDENTIFICATION</scope>
</reference>
<dbReference type="PANTHER" id="PTHR10131:SF94">
    <property type="entry name" value="TNF RECEPTOR-ASSOCIATED FACTOR 4"/>
    <property type="match status" value="1"/>
</dbReference>
<dbReference type="SUPFAM" id="SSF49599">
    <property type="entry name" value="TRAF domain-like"/>
    <property type="match status" value="2"/>
</dbReference>
<dbReference type="Gene3D" id="1.20.120.20">
    <property type="entry name" value="Apolipoprotein"/>
    <property type="match status" value="1"/>
</dbReference>
<feature type="coiled-coil region" evidence="6">
    <location>
        <begin position="158"/>
        <end position="224"/>
    </location>
</feature>
<evidence type="ECO:0000313" key="10">
    <source>
        <dbReference type="Proteomes" id="UP000007879"/>
    </source>
</evidence>